<dbReference type="GeneID" id="39846887"/>
<evidence type="ECO:0000313" key="3">
    <source>
        <dbReference type="Proteomes" id="UP000296706"/>
    </source>
</evidence>
<dbReference type="SUPFAM" id="SSF89260">
    <property type="entry name" value="Collagen-binding domain"/>
    <property type="match status" value="1"/>
</dbReference>
<sequence length="206" mass="21610">MKRHPERDEKTGIDRRTYLQIAGGAAIVGGAAGCLGGARAEEVRYGYGGERYVLDSTALDAESLNLTAESEPNDACADANPIELDTDISGTLETAGVDWYSFDLSADTAFEVVFDRIPETGVTGVVVYGPNCEFMQLRQVGTSQSVRLAATASEAGTYTVEVTDINSADGEYTVAVDTGSYNTPTPTPEDDYGEAGFGEAGYGGTA</sequence>
<protein>
    <recommendedName>
        <fullName evidence="4">Peptidase C-terminal archaeal/bacterial domain-containing protein</fullName>
    </recommendedName>
</protein>
<feature type="region of interest" description="Disordered" evidence="1">
    <location>
        <begin position="178"/>
        <end position="206"/>
    </location>
</feature>
<gene>
    <name evidence="2" type="ORF">DV733_03440</name>
</gene>
<organism evidence="2 3">
    <name type="scientific">Halapricum salinum</name>
    <dbReference type="NCBI Taxonomy" id="1457250"/>
    <lineage>
        <taxon>Archaea</taxon>
        <taxon>Methanobacteriati</taxon>
        <taxon>Methanobacteriota</taxon>
        <taxon>Stenosarchaea group</taxon>
        <taxon>Halobacteria</taxon>
        <taxon>Halobacteriales</taxon>
        <taxon>Haloarculaceae</taxon>
        <taxon>Halapricum</taxon>
    </lineage>
</organism>
<dbReference type="PROSITE" id="PS51318">
    <property type="entry name" value="TAT"/>
    <property type="match status" value="1"/>
</dbReference>
<dbReference type="InterPro" id="IPR006311">
    <property type="entry name" value="TAT_signal"/>
</dbReference>
<name>A0A4D6HC99_9EURY</name>
<accession>A0A4D6HC99</accession>
<dbReference type="RefSeq" id="WP_049993793.1">
    <property type="nucleotide sequence ID" value="NZ_CP031310.1"/>
</dbReference>
<dbReference type="Proteomes" id="UP000296706">
    <property type="component" value="Chromosome"/>
</dbReference>
<dbReference type="EMBL" id="CP031310">
    <property type="protein sequence ID" value="QCC50347.1"/>
    <property type="molecule type" value="Genomic_DNA"/>
</dbReference>
<dbReference type="KEGG" id="hsn:DV733_03440"/>
<evidence type="ECO:0000256" key="1">
    <source>
        <dbReference type="SAM" id="MobiDB-lite"/>
    </source>
</evidence>
<dbReference type="AlphaFoldDB" id="A0A4D6HC99"/>
<evidence type="ECO:0008006" key="4">
    <source>
        <dbReference type="Google" id="ProtNLM"/>
    </source>
</evidence>
<dbReference type="OrthoDB" id="308442at2157"/>
<evidence type="ECO:0000313" key="2">
    <source>
        <dbReference type="EMBL" id="QCC50347.1"/>
    </source>
</evidence>
<feature type="compositionally biased region" description="Gly residues" evidence="1">
    <location>
        <begin position="195"/>
        <end position="206"/>
    </location>
</feature>
<dbReference type="STRING" id="1457250.GCA_000755225_02987"/>
<reference evidence="2 3" key="1">
    <citation type="journal article" date="2019" name="Nat. Commun.">
        <title>A new type of DNA phosphorothioation-based antiviral system in archaea.</title>
        <authorList>
            <person name="Xiong L."/>
            <person name="Liu S."/>
            <person name="Chen S."/>
            <person name="Xiao Y."/>
            <person name="Zhu B."/>
            <person name="Gao Y."/>
            <person name="Zhang Y."/>
            <person name="Chen B."/>
            <person name="Luo J."/>
            <person name="Deng Z."/>
            <person name="Chen X."/>
            <person name="Wang L."/>
            <person name="Chen S."/>
        </authorList>
    </citation>
    <scope>NUCLEOTIDE SEQUENCE [LARGE SCALE GENOMIC DNA]</scope>
    <source>
        <strain evidence="2 3">CBA1105</strain>
    </source>
</reference>
<dbReference type="Gene3D" id="2.60.120.380">
    <property type="match status" value="1"/>
</dbReference>
<dbReference type="PROSITE" id="PS51257">
    <property type="entry name" value="PROKAR_LIPOPROTEIN"/>
    <property type="match status" value="1"/>
</dbReference>
<proteinExistence type="predicted"/>
<keyword evidence="3" id="KW-1185">Reference proteome</keyword>